<dbReference type="AlphaFoldDB" id="A0A5B8FHY7"/>
<protein>
    <recommendedName>
        <fullName evidence="4 11">Lipid-A-disaccharide synthase</fullName>
        <ecNumber evidence="3 11">2.4.1.182</ecNumber>
    </recommendedName>
</protein>
<dbReference type="KEGG" id="ppru:FDP22_13705"/>
<evidence type="ECO:0000256" key="5">
    <source>
        <dbReference type="ARBA" id="ARBA00022516"/>
    </source>
</evidence>
<evidence type="ECO:0000256" key="6">
    <source>
        <dbReference type="ARBA" id="ARBA00022556"/>
    </source>
</evidence>
<gene>
    <name evidence="11 12" type="primary">lpxB</name>
    <name evidence="12" type="ORF">FDP22_13705</name>
</gene>
<evidence type="ECO:0000256" key="4">
    <source>
        <dbReference type="ARBA" id="ARBA00020902"/>
    </source>
</evidence>
<evidence type="ECO:0000256" key="10">
    <source>
        <dbReference type="ARBA" id="ARBA00048975"/>
    </source>
</evidence>
<dbReference type="NCBIfam" id="TIGR00215">
    <property type="entry name" value="lpxB"/>
    <property type="match status" value="1"/>
</dbReference>
<dbReference type="UniPathway" id="UPA00973"/>
<dbReference type="PANTHER" id="PTHR30372">
    <property type="entry name" value="LIPID-A-DISACCHARIDE SYNTHASE"/>
    <property type="match status" value="1"/>
</dbReference>
<dbReference type="EMBL" id="CP040818">
    <property type="protein sequence ID" value="QDL92747.1"/>
    <property type="molecule type" value="Genomic_DNA"/>
</dbReference>
<dbReference type="OrthoDB" id="9801642at2"/>
<dbReference type="HAMAP" id="MF_00392">
    <property type="entry name" value="LpxB"/>
    <property type="match status" value="1"/>
</dbReference>
<evidence type="ECO:0000256" key="9">
    <source>
        <dbReference type="ARBA" id="ARBA00023098"/>
    </source>
</evidence>
<evidence type="ECO:0000313" key="13">
    <source>
        <dbReference type="Proteomes" id="UP000305888"/>
    </source>
</evidence>
<evidence type="ECO:0000256" key="8">
    <source>
        <dbReference type="ARBA" id="ARBA00022679"/>
    </source>
</evidence>
<dbReference type="PANTHER" id="PTHR30372:SF4">
    <property type="entry name" value="LIPID-A-DISACCHARIDE SYNTHASE, MITOCHONDRIAL-RELATED"/>
    <property type="match status" value="1"/>
</dbReference>
<evidence type="ECO:0000256" key="7">
    <source>
        <dbReference type="ARBA" id="ARBA00022676"/>
    </source>
</evidence>
<dbReference type="Proteomes" id="UP000305888">
    <property type="component" value="Chromosome"/>
</dbReference>
<comment type="pathway">
    <text evidence="11">Bacterial outer membrane biogenesis; LPS lipid A biosynthesis.</text>
</comment>
<dbReference type="GO" id="GO:0016020">
    <property type="term" value="C:membrane"/>
    <property type="evidence" value="ECO:0007669"/>
    <property type="project" value="GOC"/>
</dbReference>
<dbReference type="InterPro" id="IPR003835">
    <property type="entry name" value="Glyco_trans_19"/>
</dbReference>
<accession>A0A5B8FHY7</accession>
<comment type="similarity">
    <text evidence="2 11">Belongs to the LpxB family.</text>
</comment>
<dbReference type="Pfam" id="PF02684">
    <property type="entry name" value="LpxB"/>
    <property type="match status" value="1"/>
</dbReference>
<keyword evidence="8 11" id="KW-0808">Transferase</keyword>
<reference evidence="12 13" key="1">
    <citation type="submission" date="2019-06" db="EMBL/GenBank/DDBJ databases">
        <title>Genome sequence of Rhodobacteraceae bacterium D4M1.</title>
        <authorList>
            <person name="Cao J."/>
        </authorList>
    </citation>
    <scope>NUCLEOTIDE SEQUENCE [LARGE SCALE GENOMIC DNA]</scope>
    <source>
        <strain evidence="12 13">D4M1</strain>
    </source>
</reference>
<dbReference type="GO" id="GO:0005543">
    <property type="term" value="F:phospholipid binding"/>
    <property type="evidence" value="ECO:0007669"/>
    <property type="project" value="TreeGrafter"/>
</dbReference>
<dbReference type="SUPFAM" id="SSF53756">
    <property type="entry name" value="UDP-Glycosyltransferase/glycogen phosphorylase"/>
    <property type="match status" value="1"/>
</dbReference>
<proteinExistence type="inferred from homology"/>
<dbReference type="RefSeq" id="WP_138574487.1">
    <property type="nucleotide sequence ID" value="NZ_CP040818.1"/>
</dbReference>
<dbReference type="GO" id="GO:0008915">
    <property type="term" value="F:lipid-A-disaccharide synthase activity"/>
    <property type="evidence" value="ECO:0007669"/>
    <property type="project" value="UniProtKB-UniRule"/>
</dbReference>
<keyword evidence="13" id="KW-1185">Reference proteome</keyword>
<evidence type="ECO:0000256" key="1">
    <source>
        <dbReference type="ARBA" id="ARBA00002056"/>
    </source>
</evidence>
<comment type="catalytic activity">
    <reaction evidence="10 11">
        <text>a lipid X + a UDP-2-N,3-O-bis[(3R)-3-hydroxyacyl]-alpha-D-glucosamine = a lipid A disaccharide + UDP + H(+)</text>
        <dbReference type="Rhea" id="RHEA:67828"/>
        <dbReference type="ChEBI" id="CHEBI:15378"/>
        <dbReference type="ChEBI" id="CHEBI:58223"/>
        <dbReference type="ChEBI" id="CHEBI:137748"/>
        <dbReference type="ChEBI" id="CHEBI:176338"/>
        <dbReference type="ChEBI" id="CHEBI:176343"/>
        <dbReference type="EC" id="2.4.1.182"/>
    </reaction>
</comment>
<evidence type="ECO:0000256" key="11">
    <source>
        <dbReference type="HAMAP-Rule" id="MF_00392"/>
    </source>
</evidence>
<evidence type="ECO:0000256" key="2">
    <source>
        <dbReference type="ARBA" id="ARBA00007868"/>
    </source>
</evidence>
<evidence type="ECO:0000313" key="12">
    <source>
        <dbReference type="EMBL" id="QDL92747.1"/>
    </source>
</evidence>
<comment type="function">
    <text evidence="1 11">Condensation of UDP-2,3-diacylglucosamine and 2,3-diacylglucosamine-1-phosphate to form lipid A disaccharide, a precursor of lipid A, a phosphorylated glycolipid that anchors the lipopolysaccharide to the outer membrane of the cell.</text>
</comment>
<sequence>MGTRTIFIVAGEPSGDRLGAELMRALRRRSADEIRFEGVGGPQMEAEGLSSLFPISDIAVLGVFEILPRLRLLLRRINETARACIASGADALVTIDAPGFSLRVSPKVKAARPEIRTIHYVAPSVWAWRPNRAKLMARHTDHVLALLPFEPPYMTEVGMGCDFVGHPIAELEPPPAAEIEQFRDGFASRPILLVLLGSRRSEVARLGPIFGETVAQLAQAVPGLQVVIPAAGAVIEDVEAMVATWPVPVHLLDPRGMAPAASEARKFLAFAGADVALAASGTVVMELAAMGCPMVAGYKLNALTAFVVRRLLRVKSGNLVNLLTDSDVVPEFYQEDCTPDALAGALLPLFMRGAERAAQLAAEAEAMRAIGRGGEPPSDRAASAVLRVIGAPEAGTP</sequence>
<evidence type="ECO:0000256" key="3">
    <source>
        <dbReference type="ARBA" id="ARBA00012687"/>
    </source>
</evidence>
<name>A0A5B8FHY7_9RHOB</name>
<dbReference type="EC" id="2.4.1.182" evidence="3 11"/>
<keyword evidence="9 11" id="KW-0443">Lipid metabolism</keyword>
<keyword evidence="6 11" id="KW-0441">Lipid A biosynthesis</keyword>
<keyword evidence="7 11" id="KW-0328">Glycosyltransferase</keyword>
<organism evidence="12 13">
    <name type="scientific">Paroceanicella profunda</name>
    <dbReference type="NCBI Taxonomy" id="2579971"/>
    <lineage>
        <taxon>Bacteria</taxon>
        <taxon>Pseudomonadati</taxon>
        <taxon>Pseudomonadota</taxon>
        <taxon>Alphaproteobacteria</taxon>
        <taxon>Rhodobacterales</taxon>
        <taxon>Paracoccaceae</taxon>
        <taxon>Paroceanicella</taxon>
    </lineage>
</organism>
<dbReference type="GO" id="GO:0009245">
    <property type="term" value="P:lipid A biosynthetic process"/>
    <property type="evidence" value="ECO:0007669"/>
    <property type="project" value="UniProtKB-UniRule"/>
</dbReference>
<keyword evidence="5 11" id="KW-0444">Lipid biosynthesis</keyword>